<evidence type="ECO:0000313" key="1">
    <source>
        <dbReference type="EMBL" id="KKN35737.1"/>
    </source>
</evidence>
<organism evidence="1">
    <name type="scientific">marine sediment metagenome</name>
    <dbReference type="NCBI Taxonomy" id="412755"/>
    <lineage>
        <taxon>unclassified sequences</taxon>
        <taxon>metagenomes</taxon>
        <taxon>ecological metagenomes</taxon>
    </lineage>
</organism>
<dbReference type="AlphaFoldDB" id="A0A0F9QFF8"/>
<feature type="non-terminal residue" evidence="1">
    <location>
        <position position="1"/>
    </location>
</feature>
<proteinExistence type="predicted"/>
<dbReference type="Pfam" id="PF05973">
    <property type="entry name" value="Gp49"/>
    <property type="match status" value="1"/>
</dbReference>
<sequence length="101" mass="11587">TEQEDVDAYVQRLEARGPNLPYPHSSGINGSRHSHMRELRVQSHGEPFRVFYAFDPKRSAILLIGGNKTGNDRFYEDMIPIADDLYDQHVEELKAEGKTEK</sequence>
<name>A0A0F9QFF8_9ZZZZ</name>
<comment type="caution">
    <text evidence="1">The sequence shown here is derived from an EMBL/GenBank/DDBJ whole genome shotgun (WGS) entry which is preliminary data.</text>
</comment>
<dbReference type="InterPro" id="IPR009241">
    <property type="entry name" value="HigB-like"/>
</dbReference>
<reference evidence="1" key="1">
    <citation type="journal article" date="2015" name="Nature">
        <title>Complex archaea that bridge the gap between prokaryotes and eukaryotes.</title>
        <authorList>
            <person name="Spang A."/>
            <person name="Saw J.H."/>
            <person name="Jorgensen S.L."/>
            <person name="Zaremba-Niedzwiedzka K."/>
            <person name="Martijn J."/>
            <person name="Lind A.E."/>
            <person name="van Eijk R."/>
            <person name="Schleper C."/>
            <person name="Guy L."/>
            <person name="Ettema T.J."/>
        </authorList>
    </citation>
    <scope>NUCLEOTIDE SEQUENCE</scope>
</reference>
<dbReference type="EMBL" id="LAZR01002015">
    <property type="protein sequence ID" value="KKN35737.1"/>
    <property type="molecule type" value="Genomic_DNA"/>
</dbReference>
<evidence type="ECO:0008006" key="2">
    <source>
        <dbReference type="Google" id="ProtNLM"/>
    </source>
</evidence>
<gene>
    <name evidence="1" type="ORF">LCGC14_0780480</name>
</gene>
<accession>A0A0F9QFF8</accession>
<protein>
    <recommendedName>
        <fullName evidence="2">Addiction module toxin RelE</fullName>
    </recommendedName>
</protein>